<evidence type="ECO:0000259" key="5">
    <source>
        <dbReference type="Pfam" id="PF07992"/>
    </source>
</evidence>
<keyword evidence="2" id="KW-0285">Flavoprotein</keyword>
<dbReference type="OrthoDB" id="202203at2759"/>
<dbReference type="GeneID" id="81439215"/>
<keyword evidence="7" id="KW-1185">Reference proteome</keyword>
<dbReference type="Pfam" id="PF07992">
    <property type="entry name" value="Pyr_redox_2"/>
    <property type="match status" value="1"/>
</dbReference>
<evidence type="ECO:0000313" key="7">
    <source>
        <dbReference type="Proteomes" id="UP001147782"/>
    </source>
</evidence>
<evidence type="ECO:0000256" key="2">
    <source>
        <dbReference type="ARBA" id="ARBA00022630"/>
    </source>
</evidence>
<evidence type="ECO:0000313" key="6">
    <source>
        <dbReference type="EMBL" id="KAJ5371015.1"/>
    </source>
</evidence>
<evidence type="ECO:0000256" key="1">
    <source>
        <dbReference type="ARBA" id="ARBA00006442"/>
    </source>
</evidence>
<comment type="caution">
    <text evidence="6">The sequence shown here is derived from an EMBL/GenBank/DDBJ whole genome shotgun (WGS) entry which is preliminary data.</text>
</comment>
<evidence type="ECO:0000256" key="3">
    <source>
        <dbReference type="ARBA" id="ARBA00022827"/>
    </source>
</evidence>
<dbReference type="PANTHER" id="PTHR43735">
    <property type="entry name" value="APOPTOSIS-INDUCING FACTOR 1"/>
    <property type="match status" value="1"/>
</dbReference>
<dbReference type="InterPro" id="IPR023753">
    <property type="entry name" value="FAD/NAD-binding_dom"/>
</dbReference>
<dbReference type="GO" id="GO:0005737">
    <property type="term" value="C:cytoplasm"/>
    <property type="evidence" value="ECO:0007669"/>
    <property type="project" value="TreeGrafter"/>
</dbReference>
<dbReference type="RefSeq" id="XP_056555449.1">
    <property type="nucleotide sequence ID" value="XM_056700036.1"/>
</dbReference>
<sequence length="392" mass="42466">MASKRVSVVVIGASHAGLGVSHKLLRQAPEASVTLIDPSDEYYFNIATPRFLVKPGSLPSSKYLYDIRETFNDYPSRSFTFVRGLVRSIDYSKKSVSVTTGESSSTESNAISVAFDYLVIASGSTTPATLGQGSLKLPFKATAFEDTRKAISEAQAKLLKATRIVIGGGGPLGVELAGELAEAPGSVKNITLVSKTGSLLEGATETVQRTAESILRRKNVEILKDVTVDQVTQDPKTEIWTVTLSTGQTITADEYISTTGVIPNNEFIPKSFLNQDGWVNVDEQLRVVEYGNSRSDTYALGDITCHPYRLLSRVAVQATTVASNIAASVRKNTRIAKYSAKAQKMMMVVPVGQSTGTGHLGGWTLWGCLVWFFKGKDFLTYEAPKFLRGKVQ</sequence>
<gene>
    <name evidence="6" type="ORF">N7496_007107</name>
</gene>
<reference evidence="6" key="1">
    <citation type="submission" date="2022-11" db="EMBL/GenBank/DDBJ databases">
        <authorList>
            <person name="Petersen C."/>
        </authorList>
    </citation>
    <scope>NUCLEOTIDE SEQUENCE</scope>
    <source>
        <strain evidence="6">IBT 29864</strain>
    </source>
</reference>
<feature type="domain" description="FAD/NAD(P)-binding" evidence="5">
    <location>
        <begin position="7"/>
        <end position="317"/>
    </location>
</feature>
<dbReference type="GO" id="GO:0004174">
    <property type="term" value="F:electron-transferring-flavoprotein dehydrogenase activity"/>
    <property type="evidence" value="ECO:0007669"/>
    <property type="project" value="TreeGrafter"/>
</dbReference>
<proteinExistence type="inferred from homology"/>
<dbReference type="AlphaFoldDB" id="A0A9W9S345"/>
<accession>A0A9W9S345</accession>
<keyword evidence="3" id="KW-0274">FAD</keyword>
<organism evidence="6 7">
    <name type="scientific">Penicillium cataractarum</name>
    <dbReference type="NCBI Taxonomy" id="2100454"/>
    <lineage>
        <taxon>Eukaryota</taxon>
        <taxon>Fungi</taxon>
        <taxon>Dikarya</taxon>
        <taxon>Ascomycota</taxon>
        <taxon>Pezizomycotina</taxon>
        <taxon>Eurotiomycetes</taxon>
        <taxon>Eurotiomycetidae</taxon>
        <taxon>Eurotiales</taxon>
        <taxon>Aspergillaceae</taxon>
        <taxon>Penicillium</taxon>
    </lineage>
</organism>
<dbReference type="InterPro" id="IPR036188">
    <property type="entry name" value="FAD/NAD-bd_sf"/>
</dbReference>
<dbReference type="Gene3D" id="3.50.50.100">
    <property type="match status" value="1"/>
</dbReference>
<dbReference type="PRINTS" id="PR00411">
    <property type="entry name" value="PNDRDTASEI"/>
</dbReference>
<evidence type="ECO:0000256" key="4">
    <source>
        <dbReference type="ARBA" id="ARBA00023002"/>
    </source>
</evidence>
<dbReference type="Proteomes" id="UP001147782">
    <property type="component" value="Unassembled WGS sequence"/>
</dbReference>
<keyword evidence="4" id="KW-0560">Oxidoreductase</keyword>
<name>A0A9W9S345_9EURO</name>
<dbReference type="PANTHER" id="PTHR43735:SF3">
    <property type="entry name" value="FERROPTOSIS SUPPRESSOR PROTEIN 1"/>
    <property type="match status" value="1"/>
</dbReference>
<dbReference type="PRINTS" id="PR00368">
    <property type="entry name" value="FADPNR"/>
</dbReference>
<protein>
    <recommendedName>
        <fullName evidence="5">FAD/NAD(P)-binding domain-containing protein</fullName>
    </recommendedName>
</protein>
<comment type="similarity">
    <text evidence="1">Belongs to the FAD-dependent oxidoreductase family.</text>
</comment>
<dbReference type="EMBL" id="JAPZBS010000005">
    <property type="protein sequence ID" value="KAJ5371015.1"/>
    <property type="molecule type" value="Genomic_DNA"/>
</dbReference>
<dbReference type="SUPFAM" id="SSF51905">
    <property type="entry name" value="FAD/NAD(P)-binding domain"/>
    <property type="match status" value="1"/>
</dbReference>
<reference evidence="6" key="2">
    <citation type="journal article" date="2023" name="IMA Fungus">
        <title>Comparative genomic study of the Penicillium genus elucidates a diverse pangenome and 15 lateral gene transfer events.</title>
        <authorList>
            <person name="Petersen C."/>
            <person name="Sorensen T."/>
            <person name="Nielsen M.R."/>
            <person name="Sondergaard T.E."/>
            <person name="Sorensen J.L."/>
            <person name="Fitzpatrick D.A."/>
            <person name="Frisvad J.C."/>
            <person name="Nielsen K.L."/>
        </authorList>
    </citation>
    <scope>NUCLEOTIDE SEQUENCE</scope>
    <source>
        <strain evidence="6">IBT 29864</strain>
    </source>
</reference>
<dbReference type="GO" id="GO:0050660">
    <property type="term" value="F:flavin adenine dinucleotide binding"/>
    <property type="evidence" value="ECO:0007669"/>
    <property type="project" value="TreeGrafter"/>
</dbReference>